<dbReference type="PANTHER" id="PTHR36923">
    <property type="entry name" value="FERREDOXIN"/>
    <property type="match status" value="1"/>
</dbReference>
<keyword evidence="7" id="KW-0003">3Fe-4S</keyword>
<keyword evidence="5 8" id="KW-0408">Iron</keyword>
<keyword evidence="3 8" id="KW-0479">Metal-binding</keyword>
<proteinExistence type="predicted"/>
<dbReference type="Proteomes" id="UP001249394">
    <property type="component" value="Chromosome"/>
</dbReference>
<dbReference type="Gene3D" id="3.30.70.20">
    <property type="match status" value="1"/>
</dbReference>
<comment type="function">
    <text evidence="8">Ferredoxins are iron-sulfur proteins that transfer electrons in a wide variety of metabolic reactions.</text>
</comment>
<evidence type="ECO:0000259" key="9">
    <source>
        <dbReference type="PROSITE" id="PS51379"/>
    </source>
</evidence>
<evidence type="ECO:0000256" key="7">
    <source>
        <dbReference type="ARBA" id="ARBA00023291"/>
    </source>
</evidence>
<keyword evidence="4 8" id="KW-0249">Electron transport</keyword>
<evidence type="ECO:0000313" key="10">
    <source>
        <dbReference type="EMBL" id="WND16715.1"/>
    </source>
</evidence>
<dbReference type="PROSITE" id="PS51379">
    <property type="entry name" value="4FE4S_FER_2"/>
    <property type="match status" value="1"/>
</dbReference>
<dbReference type="SUPFAM" id="SSF54862">
    <property type="entry name" value="4Fe-4S ferredoxins"/>
    <property type="match status" value="1"/>
</dbReference>
<evidence type="ECO:0000256" key="5">
    <source>
        <dbReference type="ARBA" id="ARBA00023004"/>
    </source>
</evidence>
<name>A0ABY9U2N2_STRVL</name>
<keyword evidence="11" id="KW-1185">Reference proteome</keyword>
<accession>A0ABY9U2N2</accession>
<comment type="cofactor">
    <cofactor evidence="1">
        <name>[3Fe-4S] cluster</name>
        <dbReference type="ChEBI" id="CHEBI:21137"/>
    </cofactor>
</comment>
<dbReference type="InterPro" id="IPR051269">
    <property type="entry name" value="Fe-S_cluster_ET"/>
</dbReference>
<dbReference type="InterPro" id="IPR017896">
    <property type="entry name" value="4Fe4S_Fe-S-bd"/>
</dbReference>
<sequence>MSPHTDEAGRESARIRVDRDRCVGGGMCALVAPDVFTQDDDGLNKIIEGQEYSDGPAVREAMRACPVQAINVVGL</sequence>
<dbReference type="InterPro" id="IPR001080">
    <property type="entry name" value="3Fe4S_ferredoxin"/>
</dbReference>
<dbReference type="Pfam" id="PF13459">
    <property type="entry name" value="Fer4_15"/>
    <property type="match status" value="1"/>
</dbReference>
<dbReference type="PRINTS" id="PR00352">
    <property type="entry name" value="3FE4SFRDOXIN"/>
</dbReference>
<evidence type="ECO:0000256" key="2">
    <source>
        <dbReference type="ARBA" id="ARBA00022448"/>
    </source>
</evidence>
<organism evidence="10 11">
    <name type="scientific">Streptomyces violaceus</name>
    <name type="common">Streptomyces venezuelae</name>
    <dbReference type="NCBI Taxonomy" id="1936"/>
    <lineage>
        <taxon>Bacteria</taxon>
        <taxon>Bacillati</taxon>
        <taxon>Actinomycetota</taxon>
        <taxon>Actinomycetes</taxon>
        <taxon>Kitasatosporales</taxon>
        <taxon>Streptomycetaceae</taxon>
        <taxon>Streptomyces</taxon>
    </lineage>
</organism>
<dbReference type="EMBL" id="CP134213">
    <property type="protein sequence ID" value="WND16715.1"/>
    <property type="molecule type" value="Genomic_DNA"/>
</dbReference>
<gene>
    <name evidence="10" type="ORF">RI060_04765</name>
</gene>
<protein>
    <recommendedName>
        <fullName evidence="8">Ferredoxin</fullName>
    </recommendedName>
</protein>
<evidence type="ECO:0000256" key="3">
    <source>
        <dbReference type="ARBA" id="ARBA00022723"/>
    </source>
</evidence>
<keyword evidence="6 8" id="KW-0411">Iron-sulfur</keyword>
<reference evidence="10 11" key="1">
    <citation type="submission" date="2023-09" db="EMBL/GenBank/DDBJ databases">
        <title>The genome sequence of Streptomyces anthocyanicus.</title>
        <authorList>
            <person name="Mo P."/>
        </authorList>
    </citation>
    <scope>NUCLEOTIDE SEQUENCE [LARGE SCALE GENOMIC DNA]</scope>
    <source>
        <strain evidence="10 11">JCM 4387</strain>
    </source>
</reference>
<evidence type="ECO:0000256" key="8">
    <source>
        <dbReference type="RuleBase" id="RU368020"/>
    </source>
</evidence>
<feature type="domain" description="4Fe-4S ferredoxin-type" evidence="9">
    <location>
        <begin position="13"/>
        <end position="41"/>
    </location>
</feature>
<keyword evidence="2 8" id="KW-0813">Transport</keyword>
<evidence type="ECO:0000256" key="6">
    <source>
        <dbReference type="ARBA" id="ARBA00023014"/>
    </source>
</evidence>
<evidence type="ECO:0000256" key="1">
    <source>
        <dbReference type="ARBA" id="ARBA00001927"/>
    </source>
</evidence>
<evidence type="ECO:0000256" key="4">
    <source>
        <dbReference type="ARBA" id="ARBA00022982"/>
    </source>
</evidence>
<dbReference type="PANTHER" id="PTHR36923:SF3">
    <property type="entry name" value="FERREDOXIN"/>
    <property type="match status" value="1"/>
</dbReference>
<evidence type="ECO:0000313" key="11">
    <source>
        <dbReference type="Proteomes" id="UP001249394"/>
    </source>
</evidence>